<dbReference type="RefSeq" id="WP_015005056.1">
    <property type="nucleotide sequence ID" value="NZ_FQZJ01000003.1"/>
</dbReference>
<dbReference type="AlphaFoldDB" id="A0AB33Z2A9"/>
<dbReference type="Proteomes" id="UP000015462">
    <property type="component" value="Unassembled WGS sequence"/>
</dbReference>
<dbReference type="InterPro" id="IPR032025">
    <property type="entry name" value="DUF5063"/>
</dbReference>
<evidence type="ECO:0000313" key="2">
    <source>
        <dbReference type="Proteomes" id="UP000015462"/>
    </source>
</evidence>
<gene>
    <name evidence="1" type="ORF">L196_06825</name>
</gene>
<reference evidence="1 2" key="1">
    <citation type="journal article" date="2013" name="Genome Announc.">
        <title>Genome Sequence of the Pyrene- and Fluoranthene-Degrading Bacterium Cycloclasticus sp. Strain PY97M.</title>
        <authorList>
            <person name="Cui Z."/>
            <person name="Xu G."/>
            <person name="Li Q."/>
            <person name="Gao W."/>
            <person name="Zheng L."/>
        </authorList>
    </citation>
    <scope>NUCLEOTIDE SEQUENCE [LARGE SCALE GENOMIC DNA]</scope>
    <source>
        <strain evidence="1 2">PY97M</strain>
    </source>
</reference>
<comment type="caution">
    <text evidence="1">The sequence shown here is derived from an EMBL/GenBank/DDBJ whole genome shotgun (WGS) entry which is preliminary data.</text>
</comment>
<dbReference type="Gene3D" id="1.20.120.1550">
    <property type="entry name" value="Protein of unknown function DUF5063"/>
    <property type="match status" value="1"/>
</dbReference>
<accession>A0AB33Z2A9</accession>
<dbReference type="Pfam" id="PF16702">
    <property type="entry name" value="DUF5063"/>
    <property type="match status" value="1"/>
</dbReference>
<keyword evidence="2" id="KW-1185">Reference proteome</keyword>
<dbReference type="InterPro" id="IPR038312">
    <property type="entry name" value="DUF5063_sf"/>
</dbReference>
<dbReference type="EMBL" id="ASHL01000004">
    <property type="protein sequence ID" value="EPD13336.1"/>
    <property type="molecule type" value="Genomic_DNA"/>
</dbReference>
<evidence type="ECO:0000313" key="1">
    <source>
        <dbReference type="EMBL" id="EPD13336.1"/>
    </source>
</evidence>
<protein>
    <recommendedName>
        <fullName evidence="3">DUF5063 domain-containing protein</fullName>
    </recommendedName>
</protein>
<evidence type="ECO:0008006" key="3">
    <source>
        <dbReference type="Google" id="ProtNLM"/>
    </source>
</evidence>
<proteinExistence type="predicted"/>
<name>A0AB33Z2A9_9GAMM</name>
<organism evidence="1 2">
    <name type="scientific">Cycloclasticus pugetii</name>
    <dbReference type="NCBI Taxonomy" id="34068"/>
    <lineage>
        <taxon>Bacteria</taxon>
        <taxon>Pseudomonadati</taxon>
        <taxon>Pseudomonadota</taxon>
        <taxon>Gammaproteobacteria</taxon>
        <taxon>Thiotrichales</taxon>
        <taxon>Piscirickettsiaceae</taxon>
        <taxon>Cycloclasticus</taxon>
    </lineage>
</organism>
<sequence>MRNENRNKISKQIQELPEDARRFCFLIENIDEFEAQNWLTQISLVLPRIHAVMEVIDHANNRAECFFALSDIDERFELFCHLKKSLGEKDGYEVGEELIHNELYGSLSEDLADLYFEIKRGLDIINCGQENLSVALNLWRDGFFLHWGQHLIDAERHLYHLRVHHQI</sequence>